<name>A0AAD7RBL8_9TELE</name>
<evidence type="ECO:0000256" key="1">
    <source>
        <dbReference type="ARBA" id="ARBA00022729"/>
    </source>
</evidence>
<dbReference type="Pfam" id="PF01391">
    <property type="entry name" value="Collagen"/>
    <property type="match status" value="1"/>
</dbReference>
<dbReference type="GO" id="GO:0031012">
    <property type="term" value="C:extracellular matrix"/>
    <property type="evidence" value="ECO:0007669"/>
    <property type="project" value="TreeGrafter"/>
</dbReference>
<dbReference type="InterPro" id="IPR011936">
    <property type="entry name" value="Myxo_disulph_rpt"/>
</dbReference>
<keyword evidence="2" id="KW-0677">Repeat</keyword>
<dbReference type="GO" id="GO:0005615">
    <property type="term" value="C:extracellular space"/>
    <property type="evidence" value="ECO:0007669"/>
    <property type="project" value="TreeGrafter"/>
</dbReference>
<accession>A0AAD7RBL8</accession>
<keyword evidence="3" id="KW-1015">Disulfide bond</keyword>
<dbReference type="PANTHER" id="PTHR24023:SF1069">
    <property type="entry name" value="ACETYLCHOLINESTERASE COLLAGENIC TAIL PEPTIDE"/>
    <property type="match status" value="1"/>
</dbReference>
<comment type="caution">
    <text evidence="5">The sequence shown here is derived from an EMBL/GenBank/DDBJ whole genome shotgun (WGS) entry which is preliminary data.</text>
</comment>
<proteinExistence type="predicted"/>
<sequence>MPGPRGPIGPKGLPGFKGEKGSRGAGGETGPKGDKGAMGLSGMLGQKVKEGPKGEPGFSGNRGPTGRPGKRGKQVRKGDGATPGPVGPAGPPGPTGHPGPRGLPASGLYLVGEKGERGLPGPPGQCNCNSALNINSPPYEEYAPRGNYVRVPMIFVVSGEEELDRLQTDNALAFRKDQRSLYFKDVDGWQPIQTLSLQLTPFQAMERAVEEEGGACGDGRVQTWHGETCDDANKIVTDGCVKCQRAYCGDGYRYEGVEECDGKDFGFHTCSSYLPGSFGQLKCTAFCTIDSTNCKYYT</sequence>
<dbReference type="Proteomes" id="UP001221898">
    <property type="component" value="Unassembled WGS sequence"/>
</dbReference>
<dbReference type="EMBL" id="JAINUG010000361">
    <property type="protein sequence ID" value="KAJ8377207.1"/>
    <property type="molecule type" value="Genomic_DNA"/>
</dbReference>
<evidence type="ECO:0000313" key="6">
    <source>
        <dbReference type="Proteomes" id="UP001221898"/>
    </source>
</evidence>
<evidence type="ECO:0000256" key="4">
    <source>
        <dbReference type="SAM" id="MobiDB-lite"/>
    </source>
</evidence>
<dbReference type="InterPro" id="IPR050149">
    <property type="entry name" value="Collagen_superfamily"/>
</dbReference>
<dbReference type="GO" id="GO:0030020">
    <property type="term" value="F:extracellular matrix structural constituent conferring tensile strength"/>
    <property type="evidence" value="ECO:0007669"/>
    <property type="project" value="TreeGrafter"/>
</dbReference>
<feature type="region of interest" description="Disordered" evidence="4">
    <location>
        <begin position="1"/>
        <end position="107"/>
    </location>
</feature>
<dbReference type="NCBIfam" id="TIGR02232">
    <property type="entry name" value="myxo_disulf_rpt"/>
    <property type="match status" value="1"/>
</dbReference>
<evidence type="ECO:0008006" key="7">
    <source>
        <dbReference type="Google" id="ProtNLM"/>
    </source>
</evidence>
<dbReference type="InterPro" id="IPR008160">
    <property type="entry name" value="Collagen"/>
</dbReference>
<organism evidence="5 6">
    <name type="scientific">Aldrovandia affinis</name>
    <dbReference type="NCBI Taxonomy" id="143900"/>
    <lineage>
        <taxon>Eukaryota</taxon>
        <taxon>Metazoa</taxon>
        <taxon>Chordata</taxon>
        <taxon>Craniata</taxon>
        <taxon>Vertebrata</taxon>
        <taxon>Euteleostomi</taxon>
        <taxon>Actinopterygii</taxon>
        <taxon>Neopterygii</taxon>
        <taxon>Teleostei</taxon>
        <taxon>Notacanthiformes</taxon>
        <taxon>Halosauridae</taxon>
        <taxon>Aldrovandia</taxon>
    </lineage>
</organism>
<dbReference type="PANTHER" id="PTHR24023">
    <property type="entry name" value="COLLAGEN ALPHA"/>
    <property type="match status" value="1"/>
</dbReference>
<keyword evidence="1" id="KW-0732">Signal</keyword>
<dbReference type="AlphaFoldDB" id="A0AAD7RBL8"/>
<evidence type="ECO:0000313" key="5">
    <source>
        <dbReference type="EMBL" id="KAJ8377207.1"/>
    </source>
</evidence>
<evidence type="ECO:0000256" key="2">
    <source>
        <dbReference type="ARBA" id="ARBA00022737"/>
    </source>
</evidence>
<dbReference type="GO" id="GO:0030198">
    <property type="term" value="P:extracellular matrix organization"/>
    <property type="evidence" value="ECO:0007669"/>
    <property type="project" value="TreeGrafter"/>
</dbReference>
<gene>
    <name evidence="5" type="ORF">AAFF_G00265020</name>
</gene>
<keyword evidence="6" id="KW-1185">Reference proteome</keyword>
<feature type="compositionally biased region" description="Pro residues" evidence="4">
    <location>
        <begin position="85"/>
        <end position="97"/>
    </location>
</feature>
<evidence type="ECO:0000256" key="3">
    <source>
        <dbReference type="ARBA" id="ARBA00023157"/>
    </source>
</evidence>
<reference evidence="5" key="1">
    <citation type="journal article" date="2023" name="Science">
        <title>Genome structures resolve the early diversification of teleost fishes.</title>
        <authorList>
            <person name="Parey E."/>
            <person name="Louis A."/>
            <person name="Montfort J."/>
            <person name="Bouchez O."/>
            <person name="Roques C."/>
            <person name="Iampietro C."/>
            <person name="Lluch J."/>
            <person name="Castinel A."/>
            <person name="Donnadieu C."/>
            <person name="Desvignes T."/>
            <person name="Floi Bucao C."/>
            <person name="Jouanno E."/>
            <person name="Wen M."/>
            <person name="Mejri S."/>
            <person name="Dirks R."/>
            <person name="Jansen H."/>
            <person name="Henkel C."/>
            <person name="Chen W.J."/>
            <person name="Zahm M."/>
            <person name="Cabau C."/>
            <person name="Klopp C."/>
            <person name="Thompson A.W."/>
            <person name="Robinson-Rechavi M."/>
            <person name="Braasch I."/>
            <person name="Lecointre G."/>
            <person name="Bobe J."/>
            <person name="Postlethwait J.H."/>
            <person name="Berthelot C."/>
            <person name="Roest Crollius H."/>
            <person name="Guiguen Y."/>
        </authorList>
    </citation>
    <scope>NUCLEOTIDE SEQUENCE</scope>
    <source>
        <strain evidence="5">NC1722</strain>
    </source>
</reference>
<protein>
    <recommendedName>
        <fullName evidence="7">Acetylcholinesterase collagenic tail peptide</fullName>
    </recommendedName>
</protein>